<evidence type="ECO:0000256" key="1">
    <source>
        <dbReference type="SAM" id="MobiDB-lite"/>
    </source>
</evidence>
<feature type="compositionally biased region" description="Polar residues" evidence="1">
    <location>
        <begin position="86"/>
        <end position="96"/>
    </location>
</feature>
<dbReference type="EMBL" id="HBUE01061765">
    <property type="protein sequence ID" value="CAG6468972.1"/>
    <property type="molecule type" value="Transcribed_RNA"/>
</dbReference>
<accession>A0A8D8B8J0</accession>
<dbReference type="AlphaFoldDB" id="A0A8D8B8J0"/>
<reference evidence="2" key="1">
    <citation type="submission" date="2021-05" db="EMBL/GenBank/DDBJ databases">
        <authorList>
            <person name="Alioto T."/>
            <person name="Alioto T."/>
            <person name="Gomez Garrido J."/>
        </authorList>
    </citation>
    <scope>NUCLEOTIDE SEQUENCE</scope>
</reference>
<name>A0A8D8B8J0_CULPI</name>
<evidence type="ECO:0000313" key="2">
    <source>
        <dbReference type="EMBL" id="CAG6468970.1"/>
    </source>
</evidence>
<sequence length="109" mass="12173">MYPFSGSPSRIIYIMEPGLDTELQLSRIPETGSPRRSIFQPTRSATCRLDATGSRYRPSTMWESQKATTKSRYSLVSTTASLKSAQCSNQEATTFPGSYRKRQTPQATP</sequence>
<proteinExistence type="predicted"/>
<dbReference type="EMBL" id="HBUE01061764">
    <property type="protein sequence ID" value="CAG6468970.1"/>
    <property type="molecule type" value="Transcribed_RNA"/>
</dbReference>
<protein>
    <submittedName>
        <fullName evidence="2">(northern house mosquito) hypothetical protein</fullName>
    </submittedName>
</protein>
<feature type="region of interest" description="Disordered" evidence="1">
    <location>
        <begin position="86"/>
        <end position="109"/>
    </location>
</feature>
<organism evidence="2">
    <name type="scientific">Culex pipiens</name>
    <name type="common">House mosquito</name>
    <dbReference type="NCBI Taxonomy" id="7175"/>
    <lineage>
        <taxon>Eukaryota</taxon>
        <taxon>Metazoa</taxon>
        <taxon>Ecdysozoa</taxon>
        <taxon>Arthropoda</taxon>
        <taxon>Hexapoda</taxon>
        <taxon>Insecta</taxon>
        <taxon>Pterygota</taxon>
        <taxon>Neoptera</taxon>
        <taxon>Endopterygota</taxon>
        <taxon>Diptera</taxon>
        <taxon>Nematocera</taxon>
        <taxon>Culicoidea</taxon>
        <taxon>Culicidae</taxon>
        <taxon>Culicinae</taxon>
        <taxon>Culicini</taxon>
        <taxon>Culex</taxon>
        <taxon>Culex</taxon>
    </lineage>
</organism>
<dbReference type="EMBL" id="HBUE01061763">
    <property type="protein sequence ID" value="CAG6468968.1"/>
    <property type="molecule type" value="Transcribed_RNA"/>
</dbReference>